<dbReference type="InterPro" id="IPR007219">
    <property type="entry name" value="XnlR_reg_dom"/>
</dbReference>
<evidence type="ECO:0000256" key="1">
    <source>
        <dbReference type="ARBA" id="ARBA00004123"/>
    </source>
</evidence>
<evidence type="ECO:0000259" key="7">
    <source>
        <dbReference type="Pfam" id="PF04082"/>
    </source>
</evidence>
<evidence type="ECO:0000256" key="6">
    <source>
        <dbReference type="SAM" id="MobiDB-lite"/>
    </source>
</evidence>
<dbReference type="GO" id="GO:0000981">
    <property type="term" value="F:DNA-binding transcription factor activity, RNA polymerase II-specific"/>
    <property type="evidence" value="ECO:0007669"/>
    <property type="project" value="InterPro"/>
</dbReference>
<dbReference type="GO" id="GO:0003677">
    <property type="term" value="F:DNA binding"/>
    <property type="evidence" value="ECO:0007669"/>
    <property type="project" value="InterPro"/>
</dbReference>
<protein>
    <recommendedName>
        <fullName evidence="7">Xylanolytic transcriptional activator regulatory domain-containing protein</fullName>
    </recommendedName>
</protein>
<dbReference type="AlphaFoldDB" id="A0A0D7APU1"/>
<feature type="domain" description="Xylanolytic transcriptional activator regulatory" evidence="7">
    <location>
        <begin position="170"/>
        <end position="319"/>
    </location>
</feature>
<evidence type="ECO:0000313" key="9">
    <source>
        <dbReference type="Proteomes" id="UP000054144"/>
    </source>
</evidence>
<evidence type="ECO:0000256" key="4">
    <source>
        <dbReference type="ARBA" id="ARBA00023163"/>
    </source>
</evidence>
<dbReference type="PANTHER" id="PTHR47338:SF16">
    <property type="entry name" value="TRANSCRIPTION FACTOR, PUTATIVE (AFU_ORTHOLOGUE AFUA_2G09360)-RELATED"/>
    <property type="match status" value="1"/>
</dbReference>
<keyword evidence="5" id="KW-0539">Nucleus</keyword>
<keyword evidence="9" id="KW-1185">Reference proteome</keyword>
<dbReference type="CDD" id="cd12148">
    <property type="entry name" value="fungal_TF_MHR"/>
    <property type="match status" value="1"/>
</dbReference>
<keyword evidence="2" id="KW-0479">Metal-binding</keyword>
<accession>A0A0D7APU1</accession>
<evidence type="ECO:0000256" key="5">
    <source>
        <dbReference type="ARBA" id="ARBA00023242"/>
    </source>
</evidence>
<dbReference type="GO" id="GO:0008270">
    <property type="term" value="F:zinc ion binding"/>
    <property type="evidence" value="ECO:0007669"/>
    <property type="project" value="InterPro"/>
</dbReference>
<keyword evidence="4" id="KW-0804">Transcription</keyword>
<feature type="region of interest" description="Disordered" evidence="6">
    <location>
        <begin position="591"/>
        <end position="639"/>
    </location>
</feature>
<dbReference type="OrthoDB" id="2123952at2759"/>
<dbReference type="GO" id="GO:0006351">
    <property type="term" value="P:DNA-templated transcription"/>
    <property type="evidence" value="ECO:0007669"/>
    <property type="project" value="InterPro"/>
</dbReference>
<reference evidence="8 9" key="1">
    <citation type="journal article" date="2015" name="Fungal Genet. Biol.">
        <title>Evolution of novel wood decay mechanisms in Agaricales revealed by the genome sequences of Fistulina hepatica and Cylindrobasidium torrendii.</title>
        <authorList>
            <person name="Floudas D."/>
            <person name="Held B.W."/>
            <person name="Riley R."/>
            <person name="Nagy L.G."/>
            <person name="Koehler G."/>
            <person name="Ransdell A.S."/>
            <person name="Younus H."/>
            <person name="Chow J."/>
            <person name="Chiniquy J."/>
            <person name="Lipzen A."/>
            <person name="Tritt A."/>
            <person name="Sun H."/>
            <person name="Haridas S."/>
            <person name="LaButti K."/>
            <person name="Ohm R.A."/>
            <person name="Kues U."/>
            <person name="Blanchette R.A."/>
            <person name="Grigoriev I.V."/>
            <person name="Minto R.E."/>
            <person name="Hibbett D.S."/>
        </authorList>
    </citation>
    <scope>NUCLEOTIDE SEQUENCE [LARGE SCALE GENOMIC DNA]</scope>
    <source>
        <strain evidence="8 9">ATCC 64428</strain>
    </source>
</reference>
<sequence>MATPLSTSAPSMNFHASQSSSYPVWPQSHELVTDVPAPIGKVLKRKRLAKYHAATDDDIAFVTSLIISYYASKACTYTDASGRPVPAPHASEPARPAPPTLLNTSQTASAPVFHPSGHPDPYPSHRPANSGSQMYAHVDNQLSVQSAMGDEASYLQRFRSNTPPYSGDGPTFTSALAQNRVPPYLLYAICACAAPQSKQPQLHGQPARFAGRRFARQAVALMFDQMGRLACEPTLETAQALCLLQLYDCIGREIDTVWNTQFRDLALQTLEKLGVHQSNFCRITPVPREEHVHVAMEREFARRVFWILYIIDSLMHVFLPQAQMLDMSWTGLRLPIDETSFELFCHQTLAEYLSIPAPREIYASELGHVVRITTVYCRIERALVDLEEGSCNDLDCSRTLTETSRALDSWASSLGSRLVFSEENTNIQTSMFNTGTGIGAWCFMIMHCLHAASVLTLQRVQEFLRINVPPAPAWAVNRISYILRMAGERANSSVLLSVGLYALQKYSQREDAEMQAWLRTYNNFWGTSMIDIIRHQATATTTGLLAPHTVYQGNYPSAVRYTNPGSLSRSSSDSSVSHGLGMSFGDMRVHASATKEQQQQQQQQQHGCESAMDPSVFRGGGRNESGGSDGIPQTTSLPSLKSSGLLDSWIVSHPNSAEMQQHIADLRPLASNPSDMFSLQDQDVRAPPVGLPWLANELR</sequence>
<feature type="compositionally biased region" description="Low complexity" evidence="6">
    <location>
        <begin position="566"/>
        <end position="577"/>
    </location>
</feature>
<evidence type="ECO:0000313" key="8">
    <source>
        <dbReference type="EMBL" id="KIY52803.1"/>
    </source>
</evidence>
<dbReference type="Pfam" id="PF04082">
    <property type="entry name" value="Fungal_trans"/>
    <property type="match status" value="1"/>
</dbReference>
<dbReference type="EMBL" id="KN881630">
    <property type="protein sequence ID" value="KIY52803.1"/>
    <property type="molecule type" value="Genomic_DNA"/>
</dbReference>
<name>A0A0D7APU1_9AGAR</name>
<feature type="compositionally biased region" description="Gly residues" evidence="6">
    <location>
        <begin position="618"/>
        <end position="629"/>
    </location>
</feature>
<feature type="region of interest" description="Disordered" evidence="6">
    <location>
        <begin position="80"/>
        <end position="132"/>
    </location>
</feature>
<dbReference type="PANTHER" id="PTHR47338">
    <property type="entry name" value="ZN(II)2CYS6 TRANSCRIPTION FACTOR (EUROFUNG)-RELATED"/>
    <property type="match status" value="1"/>
</dbReference>
<feature type="region of interest" description="Disordered" evidence="6">
    <location>
        <begin position="562"/>
        <end position="581"/>
    </location>
</feature>
<dbReference type="InterPro" id="IPR050815">
    <property type="entry name" value="TF_fung"/>
</dbReference>
<evidence type="ECO:0000256" key="3">
    <source>
        <dbReference type="ARBA" id="ARBA00023015"/>
    </source>
</evidence>
<evidence type="ECO:0000256" key="2">
    <source>
        <dbReference type="ARBA" id="ARBA00022723"/>
    </source>
</evidence>
<organism evidence="8 9">
    <name type="scientific">Fistulina hepatica ATCC 64428</name>
    <dbReference type="NCBI Taxonomy" id="1128425"/>
    <lineage>
        <taxon>Eukaryota</taxon>
        <taxon>Fungi</taxon>
        <taxon>Dikarya</taxon>
        <taxon>Basidiomycota</taxon>
        <taxon>Agaricomycotina</taxon>
        <taxon>Agaricomycetes</taxon>
        <taxon>Agaricomycetidae</taxon>
        <taxon>Agaricales</taxon>
        <taxon>Fistulinaceae</taxon>
        <taxon>Fistulina</taxon>
    </lineage>
</organism>
<proteinExistence type="predicted"/>
<dbReference type="Proteomes" id="UP000054144">
    <property type="component" value="Unassembled WGS sequence"/>
</dbReference>
<dbReference type="GO" id="GO:0005634">
    <property type="term" value="C:nucleus"/>
    <property type="evidence" value="ECO:0007669"/>
    <property type="project" value="UniProtKB-SubCell"/>
</dbReference>
<keyword evidence="3" id="KW-0805">Transcription regulation</keyword>
<gene>
    <name evidence="8" type="ORF">FISHEDRAFT_55769</name>
</gene>
<comment type="subcellular location">
    <subcellularLocation>
        <location evidence="1">Nucleus</location>
    </subcellularLocation>
</comment>